<evidence type="ECO:0000313" key="1">
    <source>
        <dbReference type="EMBL" id="QZE15353.1"/>
    </source>
</evidence>
<dbReference type="EMBL" id="CP081303">
    <property type="protein sequence ID" value="QZE15353.1"/>
    <property type="molecule type" value="Genomic_DNA"/>
</dbReference>
<reference evidence="1" key="1">
    <citation type="submission" date="2021-08" db="EMBL/GenBank/DDBJ databases">
        <title>Novel anaerobic bacterium isolated from sea squirt in East Sea, Republic of Korea.</title>
        <authorList>
            <person name="Nguyen T.H."/>
            <person name="Li Z."/>
            <person name="Lee Y.-J."/>
            <person name="Ko J."/>
            <person name="Kim S.-G."/>
        </authorList>
    </citation>
    <scope>NUCLEOTIDE SEQUENCE</scope>
    <source>
        <strain evidence="1">KCTC 25031</strain>
    </source>
</reference>
<gene>
    <name evidence="1" type="ORF">K4L44_05840</name>
</gene>
<name>A0AC61NII0_9BACT</name>
<proteinExistence type="predicted"/>
<sequence>MISEIIQQQLTSYGFESYSILYNDQKDQLPLHEMVIHSHELTAVHEDREGIYGCEYLVTINIYGVDPDVIESLRPKVTRAILNISDPRVLDKTLKSWEPIDFEEPIERYFSAGEFILETTNNISHDTETNISENDHYQV</sequence>
<accession>A0AC61NII0</accession>
<protein>
    <submittedName>
        <fullName evidence="1">Uncharacterized protein</fullName>
    </submittedName>
</protein>
<evidence type="ECO:0000313" key="2">
    <source>
        <dbReference type="Proteomes" id="UP000826212"/>
    </source>
</evidence>
<dbReference type="Proteomes" id="UP000826212">
    <property type="component" value="Chromosome"/>
</dbReference>
<organism evidence="1 2">
    <name type="scientific">Halosquirtibacter laminarini</name>
    <dbReference type="NCBI Taxonomy" id="3374600"/>
    <lineage>
        <taxon>Bacteria</taxon>
        <taxon>Pseudomonadati</taxon>
        <taxon>Bacteroidota</taxon>
        <taxon>Bacteroidia</taxon>
        <taxon>Marinilabiliales</taxon>
        <taxon>Prolixibacteraceae</taxon>
        <taxon>Halosquirtibacter</taxon>
    </lineage>
</organism>
<keyword evidence="2" id="KW-1185">Reference proteome</keyword>